<evidence type="ECO:0000313" key="9">
    <source>
        <dbReference type="Proteomes" id="UP000567179"/>
    </source>
</evidence>
<dbReference type="AlphaFoldDB" id="A0A8H5B9P8"/>
<comment type="cofactor">
    <cofactor evidence="1">
        <name>FAD</name>
        <dbReference type="ChEBI" id="CHEBI:57692"/>
    </cofactor>
</comment>
<dbReference type="OrthoDB" id="415825at2759"/>
<dbReference type="Pfam" id="PF01565">
    <property type="entry name" value="FAD_binding_4"/>
    <property type="match status" value="1"/>
</dbReference>
<feature type="region of interest" description="Disordered" evidence="6">
    <location>
        <begin position="319"/>
        <end position="372"/>
    </location>
</feature>
<keyword evidence="4" id="KW-0274">FAD</keyword>
<feature type="compositionally biased region" description="Acidic residues" evidence="6">
    <location>
        <begin position="646"/>
        <end position="657"/>
    </location>
</feature>
<dbReference type="Pfam" id="PF08031">
    <property type="entry name" value="BBE"/>
    <property type="match status" value="1"/>
</dbReference>
<dbReference type="Gene3D" id="3.30.465.10">
    <property type="match status" value="2"/>
</dbReference>
<dbReference type="InterPro" id="IPR016166">
    <property type="entry name" value="FAD-bd_PCMH"/>
</dbReference>
<dbReference type="PANTHER" id="PTHR42973">
    <property type="entry name" value="BINDING OXIDOREDUCTASE, PUTATIVE (AFU_ORTHOLOGUE AFUA_1G17690)-RELATED"/>
    <property type="match status" value="1"/>
</dbReference>
<dbReference type="InterPro" id="IPR012951">
    <property type="entry name" value="BBE"/>
</dbReference>
<sequence length="684" mass="76368">MAPSSSSDSSSQTIQTFKDDNIPVFQRGEEEYERSVATANLLYRFTRPIFVVQPKTARMVRAIIEEVRAKKLKVTIKCGGHSYAGHSTAPNGGVSLDLRQMKHTKLELDSDGKPTTITFGAGCQWGHVYKTLINGGHDGYMVNGGRCPTVGVSGFLLGAGLGPFSRSIGMGSDTIEEIKIVTADSNLVTVKKTDSDGSKEGSLFWALCGAGGGNFGVVVEMKLAVMKLRAPGGKVVAGRYQWFAGKDEPDLFGQKSFMSTMKRFYTTDWPKYMTIDSTWICDLRQNTGNGVRFLTYFDGDKKEFDDIIDDKIIGDKSTDDKSIDDETIGDKSIDDETIGDKSIDDETIGDKSIDDETIGDKSTEDESTDDKNMRERLAEQLKRRSLAEKSTQFLHETLVAQWSEETVRAFPSNKSYSIYSSFVFGNDLGTIEQVTALIRGMAVDFRKNFLGEKVEFLATFIHSGEQTSAPNPTDSAFFWREAVYHMYLTLEWEDKWMELDMKKFLDDAKALLRPLSLQKEAAYINFPDGALQDDKTERAYWGDNCERLRRVKKVWDKHDFFHAKQGVRLPSGIAKKGRGGRKGLTQWGDLRVLQPTQPARQLSTMALLQSTQPARQLSTVTMAQPLSDSDSESESEGPDSQRVSENSDDQGNDEDLTDPLASKQWESYDTRDTVGVWKFADMSF</sequence>
<dbReference type="PROSITE" id="PS51387">
    <property type="entry name" value="FAD_PCMH"/>
    <property type="match status" value="1"/>
</dbReference>
<feature type="region of interest" description="Disordered" evidence="6">
    <location>
        <begin position="622"/>
        <end position="667"/>
    </location>
</feature>
<name>A0A8H5B9P8_9AGAR</name>
<dbReference type="Proteomes" id="UP000567179">
    <property type="component" value="Unassembled WGS sequence"/>
</dbReference>
<evidence type="ECO:0000256" key="6">
    <source>
        <dbReference type="SAM" id="MobiDB-lite"/>
    </source>
</evidence>
<evidence type="ECO:0000256" key="1">
    <source>
        <dbReference type="ARBA" id="ARBA00001974"/>
    </source>
</evidence>
<evidence type="ECO:0000256" key="5">
    <source>
        <dbReference type="ARBA" id="ARBA00023002"/>
    </source>
</evidence>
<dbReference type="PANTHER" id="PTHR42973:SF39">
    <property type="entry name" value="FAD-BINDING PCMH-TYPE DOMAIN-CONTAINING PROTEIN"/>
    <property type="match status" value="1"/>
</dbReference>
<gene>
    <name evidence="8" type="ORF">D9619_008708</name>
</gene>
<proteinExistence type="inferred from homology"/>
<feature type="region of interest" description="Disordered" evidence="6">
    <location>
        <begin position="1"/>
        <end position="20"/>
    </location>
</feature>
<evidence type="ECO:0000256" key="2">
    <source>
        <dbReference type="ARBA" id="ARBA00005466"/>
    </source>
</evidence>
<evidence type="ECO:0000259" key="7">
    <source>
        <dbReference type="PROSITE" id="PS51387"/>
    </source>
</evidence>
<dbReference type="GO" id="GO:0071949">
    <property type="term" value="F:FAD binding"/>
    <property type="evidence" value="ECO:0007669"/>
    <property type="project" value="InterPro"/>
</dbReference>
<dbReference type="InterPro" id="IPR016169">
    <property type="entry name" value="FAD-bd_PCMH_sub2"/>
</dbReference>
<dbReference type="InterPro" id="IPR050416">
    <property type="entry name" value="FAD-linked_Oxidoreductase"/>
</dbReference>
<accession>A0A8H5B9P8</accession>
<dbReference type="GO" id="GO:0016491">
    <property type="term" value="F:oxidoreductase activity"/>
    <property type="evidence" value="ECO:0007669"/>
    <property type="project" value="UniProtKB-KW"/>
</dbReference>
<feature type="compositionally biased region" description="Basic and acidic residues" evidence="6">
    <location>
        <begin position="328"/>
        <end position="372"/>
    </location>
</feature>
<evidence type="ECO:0000256" key="4">
    <source>
        <dbReference type="ARBA" id="ARBA00022827"/>
    </source>
</evidence>
<keyword evidence="9" id="KW-1185">Reference proteome</keyword>
<dbReference type="EMBL" id="JAACJJ010000029">
    <property type="protein sequence ID" value="KAF5319245.1"/>
    <property type="molecule type" value="Genomic_DNA"/>
</dbReference>
<comment type="caution">
    <text evidence="8">The sequence shown here is derived from an EMBL/GenBank/DDBJ whole genome shotgun (WGS) entry which is preliminary data.</text>
</comment>
<feature type="domain" description="FAD-binding PCMH-type" evidence="7">
    <location>
        <begin position="44"/>
        <end position="228"/>
    </location>
</feature>
<organism evidence="8 9">
    <name type="scientific">Psilocybe cf. subviscida</name>
    <dbReference type="NCBI Taxonomy" id="2480587"/>
    <lineage>
        <taxon>Eukaryota</taxon>
        <taxon>Fungi</taxon>
        <taxon>Dikarya</taxon>
        <taxon>Basidiomycota</taxon>
        <taxon>Agaricomycotina</taxon>
        <taxon>Agaricomycetes</taxon>
        <taxon>Agaricomycetidae</taxon>
        <taxon>Agaricales</taxon>
        <taxon>Agaricineae</taxon>
        <taxon>Strophariaceae</taxon>
        <taxon>Psilocybe</taxon>
    </lineage>
</organism>
<feature type="compositionally biased region" description="Low complexity" evidence="6">
    <location>
        <begin position="1"/>
        <end position="11"/>
    </location>
</feature>
<evidence type="ECO:0000313" key="8">
    <source>
        <dbReference type="EMBL" id="KAF5319245.1"/>
    </source>
</evidence>
<keyword evidence="5" id="KW-0560">Oxidoreductase</keyword>
<comment type="similarity">
    <text evidence="2">Belongs to the oxygen-dependent FAD-linked oxidoreductase family.</text>
</comment>
<dbReference type="Gene3D" id="3.40.462.20">
    <property type="match status" value="1"/>
</dbReference>
<dbReference type="SUPFAM" id="SSF56176">
    <property type="entry name" value="FAD-binding/transporter-associated domain-like"/>
    <property type="match status" value="1"/>
</dbReference>
<reference evidence="8 9" key="1">
    <citation type="journal article" date="2020" name="ISME J.">
        <title>Uncovering the hidden diversity of litter-decomposition mechanisms in mushroom-forming fungi.</title>
        <authorList>
            <person name="Floudas D."/>
            <person name="Bentzer J."/>
            <person name="Ahren D."/>
            <person name="Johansson T."/>
            <person name="Persson P."/>
            <person name="Tunlid A."/>
        </authorList>
    </citation>
    <scope>NUCLEOTIDE SEQUENCE [LARGE SCALE GENOMIC DNA]</scope>
    <source>
        <strain evidence="8 9">CBS 101986</strain>
    </source>
</reference>
<evidence type="ECO:0000256" key="3">
    <source>
        <dbReference type="ARBA" id="ARBA00022630"/>
    </source>
</evidence>
<dbReference type="InterPro" id="IPR036318">
    <property type="entry name" value="FAD-bd_PCMH-like_sf"/>
</dbReference>
<keyword evidence="3" id="KW-0285">Flavoprotein</keyword>
<dbReference type="InterPro" id="IPR006094">
    <property type="entry name" value="Oxid_FAD_bind_N"/>
</dbReference>
<protein>
    <recommendedName>
        <fullName evidence="7">FAD-binding PCMH-type domain-containing protein</fullName>
    </recommendedName>
</protein>